<evidence type="ECO:0000256" key="5">
    <source>
        <dbReference type="PIRSR" id="PIRSR600760-2"/>
    </source>
</evidence>
<dbReference type="Proteomes" id="UP000051645">
    <property type="component" value="Unassembled WGS sequence"/>
</dbReference>
<feature type="binding site" evidence="5">
    <location>
        <position position="92"/>
    </location>
    <ligand>
        <name>Mg(2+)</name>
        <dbReference type="ChEBI" id="CHEBI:18420"/>
        <label>1</label>
        <note>catalytic</note>
    </ligand>
</feature>
<dbReference type="PANTHER" id="PTHR20854:SF4">
    <property type="entry name" value="INOSITOL-1-MONOPHOSPHATASE-RELATED"/>
    <property type="match status" value="1"/>
</dbReference>
<comment type="caution">
    <text evidence="7">The sequence shown here is derived from an EMBL/GenBank/DDBJ whole genome shotgun (WGS) entry which is preliminary data.</text>
</comment>
<keyword evidence="8" id="KW-1185">Reference proteome</keyword>
<dbReference type="Gene3D" id="3.30.540.10">
    <property type="entry name" value="Fructose-1,6-Bisphosphatase, subunit A, domain 1"/>
    <property type="match status" value="1"/>
</dbReference>
<dbReference type="PROSITE" id="PS00629">
    <property type="entry name" value="IMP_1"/>
    <property type="match status" value="1"/>
</dbReference>
<dbReference type="OrthoDB" id="9772456at2"/>
<evidence type="ECO:0000256" key="2">
    <source>
        <dbReference type="ARBA" id="ARBA00022723"/>
    </source>
</evidence>
<accession>A0A0R2G0K7</accession>
<evidence type="ECO:0000256" key="3">
    <source>
        <dbReference type="ARBA" id="ARBA00022801"/>
    </source>
</evidence>
<keyword evidence="3" id="KW-0378">Hydrolase</keyword>
<dbReference type="RefSeq" id="WP_057768675.1">
    <property type="nucleotide sequence ID" value="NZ_JQAT01000001.1"/>
</dbReference>
<evidence type="ECO:0000256" key="4">
    <source>
        <dbReference type="ARBA" id="ARBA00022842"/>
    </source>
</evidence>
<dbReference type="InterPro" id="IPR000760">
    <property type="entry name" value="Inositol_monophosphatase-like"/>
</dbReference>
<feature type="binding site" evidence="5">
    <location>
        <position position="91"/>
    </location>
    <ligand>
        <name>Mg(2+)</name>
        <dbReference type="ChEBI" id="CHEBI:18420"/>
        <label>1</label>
        <note>catalytic</note>
    </ligand>
</feature>
<dbReference type="Pfam" id="PF00459">
    <property type="entry name" value="Inositol_P"/>
    <property type="match status" value="1"/>
</dbReference>
<dbReference type="PRINTS" id="PR00377">
    <property type="entry name" value="IMPHPHTASES"/>
</dbReference>
<dbReference type="EMBL" id="JQAT01000001">
    <property type="protein sequence ID" value="KRN29391.1"/>
    <property type="molecule type" value="Genomic_DNA"/>
</dbReference>
<comment type="cofactor">
    <cofactor evidence="1 5">
        <name>Mg(2+)</name>
        <dbReference type="ChEBI" id="CHEBI:18420"/>
    </cofactor>
</comment>
<dbReference type="PANTHER" id="PTHR20854">
    <property type="entry name" value="INOSITOL MONOPHOSPHATASE"/>
    <property type="match status" value="1"/>
</dbReference>
<feature type="binding site" evidence="5">
    <location>
        <position position="211"/>
    </location>
    <ligand>
        <name>Mg(2+)</name>
        <dbReference type="ChEBI" id="CHEBI:18420"/>
        <label>1</label>
        <note>catalytic</note>
    </ligand>
</feature>
<gene>
    <name evidence="6" type="ORF">IV38_GL000275</name>
    <name evidence="7" type="ORF">IV40_GL000394</name>
</gene>
<dbReference type="AlphaFoldDB" id="A0A0R2G0K7"/>
<dbReference type="PATRIC" id="fig|81857.3.peg.281"/>
<feature type="binding site" evidence="5">
    <location>
        <position position="89"/>
    </location>
    <ligand>
        <name>Mg(2+)</name>
        <dbReference type="ChEBI" id="CHEBI:18420"/>
        <label>1</label>
        <note>catalytic</note>
    </ligand>
</feature>
<dbReference type="EMBL" id="JQAZ01000001">
    <property type="protein sequence ID" value="KRN34080.1"/>
    <property type="molecule type" value="Genomic_DNA"/>
</dbReference>
<keyword evidence="4 5" id="KW-0460">Magnesium</keyword>
<sequence>MQQTNVKRLMLDVRIWLSQGAAAIRQQINLPLQVTTKSGPNDLVTNLDKSNEQFLVAQIRKAYPDAHIVGEEGFGDQVTDLKGLVFFVDPIDGTLNFVKQHNDFATMIGVYEDGQPLVGAIYDVMADQMYWGGPELGVFENMHQLSRPADLHLKDGLFGMNGPMLAANGYQMAAVLKHSSGARIIGSAGIEFTRLITGREVGYVSQLAPWDFAAGRVLAETLGLKVGQIDGQPVDMLAKQPVMVATPTVFQEVLDLQTHTAD</sequence>
<dbReference type="CDD" id="cd01637">
    <property type="entry name" value="IMPase_like"/>
    <property type="match status" value="1"/>
</dbReference>
<dbReference type="GO" id="GO:0006020">
    <property type="term" value="P:inositol metabolic process"/>
    <property type="evidence" value="ECO:0007669"/>
    <property type="project" value="TreeGrafter"/>
</dbReference>
<organism evidence="7 8">
    <name type="scientific">Lactobacillus selangorensis</name>
    <dbReference type="NCBI Taxonomy" id="81857"/>
    <lineage>
        <taxon>Bacteria</taxon>
        <taxon>Bacillati</taxon>
        <taxon>Bacillota</taxon>
        <taxon>Bacilli</taxon>
        <taxon>Lactobacillales</taxon>
        <taxon>Lactobacillaceae</taxon>
        <taxon>Lactobacillus</taxon>
    </lineage>
</organism>
<dbReference type="GO" id="GO:0008934">
    <property type="term" value="F:inositol monophosphate 1-phosphatase activity"/>
    <property type="evidence" value="ECO:0007669"/>
    <property type="project" value="TreeGrafter"/>
</dbReference>
<evidence type="ECO:0000313" key="9">
    <source>
        <dbReference type="Proteomes" id="UP000051751"/>
    </source>
</evidence>
<dbReference type="GO" id="GO:0046872">
    <property type="term" value="F:metal ion binding"/>
    <property type="evidence" value="ECO:0007669"/>
    <property type="project" value="UniProtKB-KW"/>
</dbReference>
<dbReference type="Proteomes" id="UP000051751">
    <property type="component" value="Unassembled WGS sequence"/>
</dbReference>
<evidence type="ECO:0000313" key="8">
    <source>
        <dbReference type="Proteomes" id="UP000051645"/>
    </source>
</evidence>
<keyword evidence="2 5" id="KW-0479">Metal-binding</keyword>
<name>A0A0R2G0K7_9LACO</name>
<reference evidence="8 9" key="1">
    <citation type="journal article" date="2015" name="Genome Announc.">
        <title>Expanding the biotechnology potential of lactobacilli through comparative genomics of 213 strains and associated genera.</title>
        <authorList>
            <person name="Sun Z."/>
            <person name="Harris H.M."/>
            <person name="McCann A."/>
            <person name="Guo C."/>
            <person name="Argimon S."/>
            <person name="Zhang W."/>
            <person name="Yang X."/>
            <person name="Jeffery I.B."/>
            <person name="Cooney J.C."/>
            <person name="Kagawa T.F."/>
            <person name="Liu W."/>
            <person name="Song Y."/>
            <person name="Salvetti E."/>
            <person name="Wrobel A."/>
            <person name="Rasinkangas P."/>
            <person name="Parkhill J."/>
            <person name="Rea M.C."/>
            <person name="O'Sullivan O."/>
            <person name="Ritari J."/>
            <person name="Douillard F.P."/>
            <person name="Paul Ross R."/>
            <person name="Yang R."/>
            <person name="Briner A.E."/>
            <person name="Felis G.E."/>
            <person name="de Vos W.M."/>
            <person name="Barrangou R."/>
            <person name="Klaenhammer T.R."/>
            <person name="Caufield P.W."/>
            <person name="Cui Y."/>
            <person name="Zhang H."/>
            <person name="O'Toole P.W."/>
        </authorList>
    </citation>
    <scope>NUCLEOTIDE SEQUENCE [LARGE SCALE GENOMIC DNA]</scope>
    <source>
        <strain evidence="6 9">ATCC BAA-66</strain>
        <strain evidence="7 8">DSM 13344</strain>
    </source>
</reference>
<proteinExistence type="predicted"/>
<protein>
    <submittedName>
        <fullName evidence="7">Inositol monophosphatase family protein</fullName>
    </submittedName>
</protein>
<dbReference type="SUPFAM" id="SSF56655">
    <property type="entry name" value="Carbohydrate phosphatase"/>
    <property type="match status" value="1"/>
</dbReference>
<evidence type="ECO:0000313" key="6">
    <source>
        <dbReference type="EMBL" id="KRN29391.1"/>
    </source>
</evidence>
<evidence type="ECO:0000313" key="7">
    <source>
        <dbReference type="EMBL" id="KRN34080.1"/>
    </source>
</evidence>
<feature type="binding site" evidence="5">
    <location>
        <position position="71"/>
    </location>
    <ligand>
        <name>Mg(2+)</name>
        <dbReference type="ChEBI" id="CHEBI:18420"/>
        <label>1</label>
        <note>catalytic</note>
    </ligand>
</feature>
<dbReference type="STRING" id="81857.IV38_GL000275"/>
<dbReference type="Gene3D" id="3.40.190.80">
    <property type="match status" value="1"/>
</dbReference>
<dbReference type="FunFam" id="3.30.540.10:FF:000003">
    <property type="entry name" value="Inositol-1-monophosphatase"/>
    <property type="match status" value="1"/>
</dbReference>
<evidence type="ECO:0000256" key="1">
    <source>
        <dbReference type="ARBA" id="ARBA00001946"/>
    </source>
</evidence>
<dbReference type="GO" id="GO:0007165">
    <property type="term" value="P:signal transduction"/>
    <property type="evidence" value="ECO:0007669"/>
    <property type="project" value="TreeGrafter"/>
</dbReference>
<dbReference type="InterPro" id="IPR020583">
    <property type="entry name" value="Inositol_monoP_metal-BS"/>
</dbReference>